<comment type="caution">
    <text evidence="2">The sequence shown here is derived from an EMBL/GenBank/DDBJ whole genome shotgun (WGS) entry which is preliminary data.</text>
</comment>
<dbReference type="Proteomes" id="UP000218332">
    <property type="component" value="Unassembled WGS sequence"/>
</dbReference>
<evidence type="ECO:0000256" key="1">
    <source>
        <dbReference type="SAM" id="Phobius"/>
    </source>
</evidence>
<protein>
    <recommendedName>
        <fullName evidence="4">Prepilin-type N-terminal cleavage/methylation domain-containing protein</fullName>
    </recommendedName>
</protein>
<evidence type="ECO:0008006" key="4">
    <source>
        <dbReference type="Google" id="ProtNLM"/>
    </source>
</evidence>
<dbReference type="AlphaFoldDB" id="A0A2A2I098"/>
<reference evidence="2 3" key="1">
    <citation type="submission" date="2017-07" db="EMBL/GenBank/DDBJ databases">
        <title>Tamlnaduibacter salinus (Mi-7) genome sequencing.</title>
        <authorList>
            <person name="Verma A."/>
            <person name="Krishnamurthi S."/>
        </authorList>
    </citation>
    <scope>NUCLEOTIDE SEQUENCE [LARGE SCALE GENOMIC DNA]</scope>
    <source>
        <strain evidence="2 3">Mi-7</strain>
    </source>
</reference>
<gene>
    <name evidence="2" type="ORF">CF392_13210</name>
</gene>
<dbReference type="OrthoDB" id="9909987at2"/>
<keyword evidence="1" id="KW-0812">Transmembrane</keyword>
<evidence type="ECO:0000313" key="2">
    <source>
        <dbReference type="EMBL" id="PAV25022.1"/>
    </source>
</evidence>
<organism evidence="2 3">
    <name type="scientific">Tamilnaduibacter salinus</name>
    <dbReference type="NCBI Taxonomy" id="1484056"/>
    <lineage>
        <taxon>Bacteria</taxon>
        <taxon>Pseudomonadati</taxon>
        <taxon>Pseudomonadota</taxon>
        <taxon>Gammaproteobacteria</taxon>
        <taxon>Pseudomonadales</taxon>
        <taxon>Marinobacteraceae</taxon>
        <taxon>Tamilnaduibacter</taxon>
    </lineage>
</organism>
<keyword evidence="1" id="KW-0472">Membrane</keyword>
<dbReference type="EMBL" id="NMPM01000084">
    <property type="protein sequence ID" value="PAV25022.1"/>
    <property type="molecule type" value="Genomic_DNA"/>
</dbReference>
<proteinExistence type="predicted"/>
<evidence type="ECO:0000313" key="3">
    <source>
        <dbReference type="Proteomes" id="UP000218332"/>
    </source>
</evidence>
<feature type="transmembrane region" description="Helical" evidence="1">
    <location>
        <begin position="12"/>
        <end position="32"/>
    </location>
</feature>
<keyword evidence="1" id="KW-1133">Transmembrane helix</keyword>
<keyword evidence="3" id="KW-1185">Reference proteome</keyword>
<name>A0A2A2I098_9GAMM</name>
<dbReference type="RefSeq" id="WP_095611925.1">
    <property type="nucleotide sequence ID" value="NZ_NMPM01000084.1"/>
</dbReference>
<sequence length="146" mass="15484">MSLTSSRGFALLEALVALVIVAGVGAALFALINTGLQNLAKAEAHAATTTLQPQILAWVRTIELGELPADKQAVAEFQNGQGVVTAEAQFERFQGPTFAVTGSGAKGIHQVALYDVEVTLYAGPRRLDQIHTRRAASKQVMDEPTL</sequence>
<accession>A0A2A2I098</accession>